<evidence type="ECO:0000256" key="1">
    <source>
        <dbReference type="SAM" id="MobiDB-lite"/>
    </source>
</evidence>
<gene>
    <name evidence="4" type="ORF">H0H81_004813</name>
</gene>
<feature type="compositionally biased region" description="Low complexity" evidence="1">
    <location>
        <begin position="164"/>
        <end position="201"/>
    </location>
</feature>
<keyword evidence="2" id="KW-0812">Transmembrane</keyword>
<feature type="compositionally biased region" description="Basic and acidic residues" evidence="1">
    <location>
        <begin position="507"/>
        <end position="524"/>
    </location>
</feature>
<keyword evidence="2" id="KW-1133">Transmembrane helix</keyword>
<evidence type="ECO:0000256" key="3">
    <source>
        <dbReference type="SAM" id="SignalP"/>
    </source>
</evidence>
<dbReference type="OrthoDB" id="3266934at2759"/>
<dbReference type="EMBL" id="JABCKI010000122">
    <property type="protein sequence ID" value="KAG5652500.1"/>
    <property type="molecule type" value="Genomic_DNA"/>
</dbReference>
<proteinExistence type="predicted"/>
<reference evidence="4" key="1">
    <citation type="submission" date="2021-02" db="EMBL/GenBank/DDBJ databases">
        <authorList>
            <person name="Nieuwenhuis M."/>
            <person name="Van De Peppel L.J.J."/>
        </authorList>
    </citation>
    <scope>NUCLEOTIDE SEQUENCE</scope>
    <source>
        <strain evidence="4">D49</strain>
    </source>
</reference>
<keyword evidence="5" id="KW-1185">Reference proteome</keyword>
<protein>
    <submittedName>
        <fullName evidence="4">Uncharacterized protein</fullName>
    </submittedName>
</protein>
<feature type="compositionally biased region" description="Pro residues" evidence="1">
    <location>
        <begin position="480"/>
        <end position="490"/>
    </location>
</feature>
<keyword evidence="3" id="KW-0732">Signal</keyword>
<dbReference type="Proteomes" id="UP000717328">
    <property type="component" value="Unassembled WGS sequence"/>
</dbReference>
<feature type="transmembrane region" description="Helical" evidence="2">
    <location>
        <begin position="217"/>
        <end position="239"/>
    </location>
</feature>
<keyword evidence="2" id="KW-0472">Membrane</keyword>
<evidence type="ECO:0000313" key="5">
    <source>
        <dbReference type="Proteomes" id="UP000717328"/>
    </source>
</evidence>
<feature type="compositionally biased region" description="Low complexity" evidence="1">
    <location>
        <begin position="468"/>
        <end position="479"/>
    </location>
</feature>
<feature type="signal peptide" evidence="3">
    <location>
        <begin position="1"/>
        <end position="19"/>
    </location>
</feature>
<feature type="region of interest" description="Disordered" evidence="1">
    <location>
        <begin position="161"/>
        <end position="203"/>
    </location>
</feature>
<comment type="caution">
    <text evidence="4">The sequence shown here is derived from an EMBL/GenBank/DDBJ whole genome shotgun (WGS) entry which is preliminary data.</text>
</comment>
<reference evidence="4" key="2">
    <citation type="submission" date="2021-10" db="EMBL/GenBank/DDBJ databases">
        <title>Phylogenomics reveals ancestral predisposition of the termite-cultivated fungus Termitomyces towards a domesticated lifestyle.</title>
        <authorList>
            <person name="Auxier B."/>
            <person name="Grum-Grzhimaylo A."/>
            <person name="Cardenas M.E."/>
            <person name="Lodge J.D."/>
            <person name="Laessoe T."/>
            <person name="Pedersen O."/>
            <person name="Smith M.E."/>
            <person name="Kuyper T.W."/>
            <person name="Franco-Molano E.A."/>
            <person name="Baroni T.J."/>
            <person name="Aanen D.K."/>
        </authorList>
    </citation>
    <scope>NUCLEOTIDE SEQUENCE</scope>
    <source>
        <strain evidence="4">D49</strain>
    </source>
</reference>
<sequence>MTSRMPWVIVLALAGLVVAQIPSPTLSARQADPSPLLVFNSPNQPTSCAATLISWNYSGPDEPLSLSITNIGVSQDGSTSTRPPNTFTNRFAPREPLYRRDDITIQIASSLSPSSSSFNWTSVSVPQGFYLLTASLQNVQEPYSTNSSPFFVQQGTDTSCLNIPSSPSSSSPGSSSTPSTPSTSSEDATSSSDTSSSSSPTVIPIGGSSESTINKGAIVGGVVAGVLALLITLSAFCICRRRHSRSRSHSRNLSSPIAPSLAKGAFGFIGSGKASGGEGGRWGGLSSVDSHTAFTAPPQKSKKPYLSAVRRQSQKESAGAYPGVSQDDIDSYLSGNASRSVSAAHNNNNSGDSADPSEEMYMANLASSGHGTLSASANLNPSRRSYSASTFASELGTGPATTQRRASVNKKTRRPSIDSTASQQPSPFGTPPTVSPLGVTRSPSTSSTQPPQSQAQRKTPRKPVPRYSGSPSSPTSSPASPEPGSAPAPIPFDIASSPTHSMGHYATRKERESLKVAPSKDKGRSKSKSKKDKGDTSSANVSTDELAMHEAVLAHKSSFGPGLEGKQMHYLIPDMPVAQP</sequence>
<accession>A0A9P7KLA5</accession>
<feature type="compositionally biased region" description="Low complexity" evidence="1">
    <location>
        <begin position="440"/>
        <end position="454"/>
    </location>
</feature>
<feature type="region of interest" description="Disordered" evidence="1">
    <location>
        <begin position="388"/>
        <end position="544"/>
    </location>
</feature>
<feature type="chain" id="PRO_5040480224" evidence="3">
    <location>
        <begin position="20"/>
        <end position="580"/>
    </location>
</feature>
<evidence type="ECO:0000313" key="4">
    <source>
        <dbReference type="EMBL" id="KAG5652500.1"/>
    </source>
</evidence>
<evidence type="ECO:0000256" key="2">
    <source>
        <dbReference type="SAM" id="Phobius"/>
    </source>
</evidence>
<feature type="compositionally biased region" description="Polar residues" evidence="1">
    <location>
        <begin position="417"/>
        <end position="427"/>
    </location>
</feature>
<organism evidence="4 5">
    <name type="scientific">Sphagnurus paluster</name>
    <dbReference type="NCBI Taxonomy" id="117069"/>
    <lineage>
        <taxon>Eukaryota</taxon>
        <taxon>Fungi</taxon>
        <taxon>Dikarya</taxon>
        <taxon>Basidiomycota</taxon>
        <taxon>Agaricomycotina</taxon>
        <taxon>Agaricomycetes</taxon>
        <taxon>Agaricomycetidae</taxon>
        <taxon>Agaricales</taxon>
        <taxon>Tricholomatineae</taxon>
        <taxon>Lyophyllaceae</taxon>
        <taxon>Sphagnurus</taxon>
    </lineage>
</organism>
<name>A0A9P7KLA5_9AGAR</name>
<dbReference type="AlphaFoldDB" id="A0A9P7KLA5"/>
<feature type="region of interest" description="Disordered" evidence="1">
    <location>
        <begin position="279"/>
        <end position="333"/>
    </location>
</feature>